<dbReference type="AlphaFoldDB" id="A0A914WH13"/>
<dbReference type="WBParaSite" id="PSAMB.scaffold412size52380.g5528.t1">
    <property type="protein sequence ID" value="PSAMB.scaffold412size52380.g5528.t1"/>
    <property type="gene ID" value="PSAMB.scaffold412size52380.g5528"/>
</dbReference>
<reference evidence="2" key="1">
    <citation type="submission" date="2022-11" db="UniProtKB">
        <authorList>
            <consortium name="WormBaseParasite"/>
        </authorList>
    </citation>
    <scope>IDENTIFICATION</scope>
</reference>
<keyword evidence="1" id="KW-1185">Reference proteome</keyword>
<dbReference type="Proteomes" id="UP000887566">
    <property type="component" value="Unplaced"/>
</dbReference>
<dbReference type="GO" id="GO:0005761">
    <property type="term" value="C:mitochondrial ribosome"/>
    <property type="evidence" value="ECO:0007669"/>
    <property type="project" value="InterPro"/>
</dbReference>
<protein>
    <submittedName>
        <fullName evidence="2">Uncharacterized protein</fullName>
    </submittedName>
</protein>
<evidence type="ECO:0000313" key="2">
    <source>
        <dbReference type="WBParaSite" id="PSAMB.scaffold412size52380.g5528.t1"/>
    </source>
</evidence>
<dbReference type="InterPro" id="IPR016576">
    <property type="entry name" value="Ribosomal_mL63"/>
</dbReference>
<dbReference type="Pfam" id="PF14978">
    <property type="entry name" value="MRP-63"/>
    <property type="match status" value="1"/>
</dbReference>
<sequence>MRLTSGLFRQLNWHAWNRKVYEVGYRGPLLSKKKATGKPDYPVSQARLARLRTALEREYQVMRCLATPYVTREQEDPYLTKFGTPEEQLAKKVAEKQQQQMPNKPKVVTDRTSYDKWRGNIGNLLHSHRTVEDSMKHLIRRTRYD</sequence>
<organism evidence="1 2">
    <name type="scientific">Plectus sambesii</name>
    <dbReference type="NCBI Taxonomy" id="2011161"/>
    <lineage>
        <taxon>Eukaryota</taxon>
        <taxon>Metazoa</taxon>
        <taxon>Ecdysozoa</taxon>
        <taxon>Nematoda</taxon>
        <taxon>Chromadorea</taxon>
        <taxon>Plectida</taxon>
        <taxon>Plectina</taxon>
        <taxon>Plectoidea</taxon>
        <taxon>Plectidae</taxon>
        <taxon>Plectus</taxon>
    </lineage>
</organism>
<evidence type="ECO:0000313" key="1">
    <source>
        <dbReference type="Proteomes" id="UP000887566"/>
    </source>
</evidence>
<accession>A0A914WH13</accession>
<name>A0A914WH13_9BILA</name>
<proteinExistence type="predicted"/>